<accession>A0A9X1XSI0</accession>
<feature type="domain" description="Thioredoxin" evidence="5">
    <location>
        <begin position="1"/>
        <end position="121"/>
    </location>
</feature>
<keyword evidence="3" id="KW-1015">Disulfide bond</keyword>
<dbReference type="AlphaFoldDB" id="A0A9X1XSI0"/>
<organism evidence="6 7">
    <name type="scientific">Flavobacterium pygoscelis</name>
    <dbReference type="NCBI Taxonomy" id="2893176"/>
    <lineage>
        <taxon>Bacteria</taxon>
        <taxon>Pseudomonadati</taxon>
        <taxon>Bacteroidota</taxon>
        <taxon>Flavobacteriia</taxon>
        <taxon>Flavobacteriales</taxon>
        <taxon>Flavobacteriaceae</taxon>
        <taxon>Flavobacterium</taxon>
    </lineage>
</organism>
<comment type="subcellular location">
    <subcellularLocation>
        <location evidence="1">Cell envelope</location>
    </subcellularLocation>
</comment>
<dbReference type="PROSITE" id="PS51352">
    <property type="entry name" value="THIOREDOXIN_2"/>
    <property type="match status" value="1"/>
</dbReference>
<dbReference type="PANTHER" id="PTHR42852:SF6">
    <property type="entry name" value="THIOL:DISULFIDE INTERCHANGE PROTEIN DSBE"/>
    <property type="match status" value="1"/>
</dbReference>
<dbReference type="EMBL" id="JALNUB010000002">
    <property type="protein sequence ID" value="MCK8140743.1"/>
    <property type="molecule type" value="Genomic_DNA"/>
</dbReference>
<dbReference type="Pfam" id="PF00578">
    <property type="entry name" value="AhpC-TSA"/>
    <property type="match status" value="1"/>
</dbReference>
<evidence type="ECO:0000256" key="2">
    <source>
        <dbReference type="ARBA" id="ARBA00022748"/>
    </source>
</evidence>
<dbReference type="Proteomes" id="UP001139260">
    <property type="component" value="Unassembled WGS sequence"/>
</dbReference>
<evidence type="ECO:0000256" key="3">
    <source>
        <dbReference type="ARBA" id="ARBA00023157"/>
    </source>
</evidence>
<gene>
    <name evidence="6" type="ORF">MW871_02440</name>
</gene>
<evidence type="ECO:0000259" key="5">
    <source>
        <dbReference type="PROSITE" id="PS51352"/>
    </source>
</evidence>
<dbReference type="PROSITE" id="PS00194">
    <property type="entry name" value="THIOREDOXIN_1"/>
    <property type="match status" value="1"/>
</dbReference>
<comment type="caution">
    <text evidence="6">The sequence shown here is derived from an EMBL/GenBank/DDBJ whole genome shotgun (WGS) entry which is preliminary data.</text>
</comment>
<keyword evidence="2" id="KW-0201">Cytochrome c-type biogenesis</keyword>
<dbReference type="InterPro" id="IPR000866">
    <property type="entry name" value="AhpC/TSA"/>
</dbReference>
<dbReference type="GO" id="GO:0017004">
    <property type="term" value="P:cytochrome complex assembly"/>
    <property type="evidence" value="ECO:0007669"/>
    <property type="project" value="UniProtKB-KW"/>
</dbReference>
<keyword evidence="7" id="KW-1185">Reference proteome</keyword>
<evidence type="ECO:0000256" key="4">
    <source>
        <dbReference type="ARBA" id="ARBA00023284"/>
    </source>
</evidence>
<proteinExistence type="predicted"/>
<dbReference type="InterPro" id="IPR017937">
    <property type="entry name" value="Thioredoxin_CS"/>
</dbReference>
<evidence type="ECO:0000313" key="7">
    <source>
        <dbReference type="Proteomes" id="UP001139260"/>
    </source>
</evidence>
<dbReference type="Gene3D" id="3.40.30.10">
    <property type="entry name" value="Glutaredoxin"/>
    <property type="match status" value="1"/>
</dbReference>
<name>A0A9X1XSI0_9FLAO</name>
<evidence type="ECO:0000313" key="6">
    <source>
        <dbReference type="EMBL" id="MCK8140743.1"/>
    </source>
</evidence>
<dbReference type="GO" id="GO:0030313">
    <property type="term" value="C:cell envelope"/>
    <property type="evidence" value="ECO:0007669"/>
    <property type="project" value="UniProtKB-SubCell"/>
</dbReference>
<dbReference type="SUPFAM" id="SSF52833">
    <property type="entry name" value="Thioredoxin-like"/>
    <property type="match status" value="1"/>
</dbReference>
<protein>
    <submittedName>
        <fullName evidence="6">TlpA family protein disulfide reductase</fullName>
    </submittedName>
</protein>
<dbReference type="CDD" id="cd02966">
    <property type="entry name" value="TlpA_like_family"/>
    <property type="match status" value="1"/>
</dbReference>
<evidence type="ECO:0000256" key="1">
    <source>
        <dbReference type="ARBA" id="ARBA00004196"/>
    </source>
</evidence>
<reference evidence="6" key="1">
    <citation type="submission" date="2022-04" db="EMBL/GenBank/DDBJ databases">
        <title>Flavobacterium pygoscelis sp. nov. isolated from Chinstrap chick (Pygoscelis antarcticus).</title>
        <authorList>
            <person name="Irgang R."/>
            <person name="Poblete-Morales M."/>
            <person name="Avendano-Herrera R."/>
        </authorList>
    </citation>
    <scope>NUCLEOTIDE SEQUENCE</scope>
    <source>
        <strain evidence="6">I-SCBP12n</strain>
    </source>
</reference>
<dbReference type="PANTHER" id="PTHR42852">
    <property type="entry name" value="THIOL:DISULFIDE INTERCHANGE PROTEIN DSBE"/>
    <property type="match status" value="1"/>
</dbReference>
<dbReference type="InterPro" id="IPR036249">
    <property type="entry name" value="Thioredoxin-like_sf"/>
</dbReference>
<sequence>MSLKESLGKVTIVDFWASWCGPCRQENPNVVAIYKELHAKGLNIIGVSLDKDAAKWKEAIAKDGLTWTQVSNLKFWDEPIAKQYHVESIPATFILDASGHVVAKDLRGDELRAKIIELLAK</sequence>
<dbReference type="InterPro" id="IPR050553">
    <property type="entry name" value="Thioredoxin_ResA/DsbE_sf"/>
</dbReference>
<keyword evidence="4" id="KW-0676">Redox-active center</keyword>
<dbReference type="InterPro" id="IPR013766">
    <property type="entry name" value="Thioredoxin_domain"/>
</dbReference>